<dbReference type="AlphaFoldDB" id="A0A0G4LQD6"/>
<dbReference type="EMBL" id="CVQI01015858">
    <property type="protein sequence ID" value="CRK24226.1"/>
    <property type="molecule type" value="Genomic_DNA"/>
</dbReference>
<sequence>MAVLHKAITPADIAILASMPKLLEHFIRRWLTAPQVEVGERGTRVLGDLLEIDSQSPPLRIPREAITVNGVPWTN</sequence>
<name>A0A0G4LQD6_VERLO</name>
<evidence type="ECO:0000313" key="2">
    <source>
        <dbReference type="Proteomes" id="UP000045706"/>
    </source>
</evidence>
<reference evidence="2" key="1">
    <citation type="submission" date="2015-05" db="EMBL/GenBank/DDBJ databases">
        <authorList>
            <person name="Fogelqvist Johan"/>
        </authorList>
    </citation>
    <scope>NUCLEOTIDE SEQUENCE [LARGE SCALE GENOMIC DNA]</scope>
</reference>
<proteinExistence type="predicted"/>
<feature type="non-terminal residue" evidence="1">
    <location>
        <position position="75"/>
    </location>
</feature>
<accession>A0A0G4LQD6</accession>
<gene>
    <name evidence="1" type="ORF">BN1723_018127</name>
</gene>
<protein>
    <submittedName>
        <fullName evidence="1">Uncharacterized protein</fullName>
    </submittedName>
</protein>
<dbReference type="Proteomes" id="UP000045706">
    <property type="component" value="Unassembled WGS sequence"/>
</dbReference>
<organism evidence="1 2">
    <name type="scientific">Verticillium longisporum</name>
    <name type="common">Verticillium dahliae var. longisporum</name>
    <dbReference type="NCBI Taxonomy" id="100787"/>
    <lineage>
        <taxon>Eukaryota</taxon>
        <taxon>Fungi</taxon>
        <taxon>Dikarya</taxon>
        <taxon>Ascomycota</taxon>
        <taxon>Pezizomycotina</taxon>
        <taxon>Sordariomycetes</taxon>
        <taxon>Hypocreomycetidae</taxon>
        <taxon>Glomerellales</taxon>
        <taxon>Plectosphaerellaceae</taxon>
        <taxon>Verticillium</taxon>
    </lineage>
</organism>
<evidence type="ECO:0000313" key="1">
    <source>
        <dbReference type="EMBL" id="CRK24226.1"/>
    </source>
</evidence>